<comment type="caution">
    <text evidence="1">The sequence shown here is derived from an EMBL/GenBank/DDBJ whole genome shotgun (WGS) entry which is preliminary data.</text>
</comment>
<accession>A0ABW7FSW2</accession>
<dbReference type="EMBL" id="JBIGHZ010000002">
    <property type="protein sequence ID" value="MFG6447427.1"/>
    <property type="molecule type" value="Genomic_DNA"/>
</dbReference>
<dbReference type="RefSeq" id="WP_394458829.1">
    <property type="nucleotide sequence ID" value="NZ_JBIGHZ010000002.1"/>
</dbReference>
<evidence type="ECO:0000313" key="1">
    <source>
        <dbReference type="EMBL" id="MFG6447427.1"/>
    </source>
</evidence>
<organism evidence="1 2">
    <name type="scientific">Roseateles rivi</name>
    <dbReference type="NCBI Taxonomy" id="3299028"/>
    <lineage>
        <taxon>Bacteria</taxon>
        <taxon>Pseudomonadati</taxon>
        <taxon>Pseudomonadota</taxon>
        <taxon>Betaproteobacteria</taxon>
        <taxon>Burkholderiales</taxon>
        <taxon>Sphaerotilaceae</taxon>
        <taxon>Roseateles</taxon>
    </lineage>
</organism>
<protein>
    <submittedName>
        <fullName evidence="1">Uncharacterized protein</fullName>
    </submittedName>
</protein>
<sequence length="172" mass="18940">MSTSPHAPGSALQPHQRFRLLRRTPDRAQLLVDGKATGLALDGLDLQAAYAWQGLHLLLVHTGNHFEDALYCYLLSASLEVLDQAAIGGFYSTGELGALRVIGPDAIAFTFPSSAQAWHLRLLPRPSWRLPFVCGQFGVWGRRAFRRHFVLRRCAQLPPLRGDGTREGAGDV</sequence>
<dbReference type="Proteomes" id="UP001606099">
    <property type="component" value="Unassembled WGS sequence"/>
</dbReference>
<name>A0ABW7FSW2_9BURK</name>
<gene>
    <name evidence="1" type="ORF">ACG0Z6_04115</name>
</gene>
<proteinExistence type="predicted"/>
<keyword evidence="2" id="KW-1185">Reference proteome</keyword>
<reference evidence="1 2" key="1">
    <citation type="submission" date="2024-08" db="EMBL/GenBank/DDBJ databases">
        <authorList>
            <person name="Lu H."/>
        </authorList>
    </citation>
    <scope>NUCLEOTIDE SEQUENCE [LARGE SCALE GENOMIC DNA]</scope>
    <source>
        <strain evidence="1 2">BYS180W</strain>
    </source>
</reference>
<evidence type="ECO:0000313" key="2">
    <source>
        <dbReference type="Proteomes" id="UP001606099"/>
    </source>
</evidence>